<keyword evidence="2" id="KW-1133">Transmembrane helix</keyword>
<dbReference type="AlphaFoldDB" id="A0A8H6VG41"/>
<evidence type="ECO:0000313" key="4">
    <source>
        <dbReference type="Proteomes" id="UP000660729"/>
    </source>
</evidence>
<evidence type="ECO:0000256" key="2">
    <source>
        <dbReference type="SAM" id="Phobius"/>
    </source>
</evidence>
<dbReference type="EMBL" id="JABCIY010000175">
    <property type="protein sequence ID" value="KAF7190165.1"/>
    <property type="molecule type" value="Genomic_DNA"/>
</dbReference>
<feature type="transmembrane region" description="Helical" evidence="2">
    <location>
        <begin position="153"/>
        <end position="174"/>
    </location>
</feature>
<sequence length="231" mass="26835">MANTRFQHYGGETDSYTRYSTVILRMQTSANDSSSPSVSSPRQQRDERRMTTSTFVKHAERLAANYQEDITKKRLALGRSTKRIENLLNDIQITERNRDLAFDQILEEMEQKGLPTEAVEAVISRALVAPDRALEPLPCSKTKGRDYRELGRMVYYCIFVPLVCCLWFGVFMAIRDGKLSWQTIAMLRKWLIIHWYAYMSCGQTEACDRWQVIKSFLDVANAKDRILWVLM</sequence>
<evidence type="ECO:0000256" key="1">
    <source>
        <dbReference type="SAM" id="MobiDB-lite"/>
    </source>
</evidence>
<gene>
    <name evidence="3" type="ORF">HII31_08496</name>
</gene>
<organism evidence="3 4">
    <name type="scientific">Pseudocercospora fuligena</name>
    <dbReference type="NCBI Taxonomy" id="685502"/>
    <lineage>
        <taxon>Eukaryota</taxon>
        <taxon>Fungi</taxon>
        <taxon>Dikarya</taxon>
        <taxon>Ascomycota</taxon>
        <taxon>Pezizomycotina</taxon>
        <taxon>Dothideomycetes</taxon>
        <taxon>Dothideomycetidae</taxon>
        <taxon>Mycosphaerellales</taxon>
        <taxon>Mycosphaerellaceae</taxon>
        <taxon>Pseudocercospora</taxon>
    </lineage>
</organism>
<dbReference type="Proteomes" id="UP000660729">
    <property type="component" value="Unassembled WGS sequence"/>
</dbReference>
<feature type="region of interest" description="Disordered" evidence="1">
    <location>
        <begin position="27"/>
        <end position="51"/>
    </location>
</feature>
<comment type="caution">
    <text evidence="3">The sequence shown here is derived from an EMBL/GenBank/DDBJ whole genome shotgun (WGS) entry which is preliminary data.</text>
</comment>
<reference evidence="3" key="1">
    <citation type="submission" date="2020-04" db="EMBL/GenBank/DDBJ databases">
        <title>Draft genome resource of the tomato pathogen Pseudocercospora fuligena.</title>
        <authorList>
            <person name="Zaccaron A."/>
        </authorList>
    </citation>
    <scope>NUCLEOTIDE SEQUENCE</scope>
    <source>
        <strain evidence="3">PF001</strain>
    </source>
</reference>
<keyword evidence="4" id="KW-1185">Reference proteome</keyword>
<protein>
    <submittedName>
        <fullName evidence="3">Uncharacterized protein</fullName>
    </submittedName>
</protein>
<name>A0A8H6VG41_9PEZI</name>
<keyword evidence="2" id="KW-0472">Membrane</keyword>
<keyword evidence="2" id="KW-0812">Transmembrane</keyword>
<proteinExistence type="predicted"/>
<dbReference type="OrthoDB" id="10403228at2759"/>
<accession>A0A8H6VG41</accession>
<evidence type="ECO:0000313" key="3">
    <source>
        <dbReference type="EMBL" id="KAF7190165.1"/>
    </source>
</evidence>